<feature type="compositionally biased region" description="Low complexity" evidence="1">
    <location>
        <begin position="126"/>
        <end position="144"/>
    </location>
</feature>
<name>A0A2K3CS09_CHLRE</name>
<dbReference type="GeneID" id="66057212"/>
<dbReference type="AlphaFoldDB" id="A0A2K3CS09"/>
<proteinExistence type="predicted"/>
<organism evidence="2 3">
    <name type="scientific">Chlamydomonas reinhardtii</name>
    <name type="common">Chlamydomonas smithii</name>
    <dbReference type="NCBI Taxonomy" id="3055"/>
    <lineage>
        <taxon>Eukaryota</taxon>
        <taxon>Viridiplantae</taxon>
        <taxon>Chlorophyta</taxon>
        <taxon>core chlorophytes</taxon>
        <taxon>Chlorophyceae</taxon>
        <taxon>CS clade</taxon>
        <taxon>Chlamydomonadales</taxon>
        <taxon>Chlamydomonadaceae</taxon>
        <taxon>Chlamydomonas</taxon>
    </lineage>
</organism>
<dbReference type="EMBL" id="CM008978">
    <property type="protein sequence ID" value="PNW71067.1"/>
    <property type="molecule type" value="Genomic_DNA"/>
</dbReference>
<dbReference type="Gramene" id="PNW71067">
    <property type="protein sequence ID" value="PNW71067"/>
    <property type="gene ID" value="CHLRE_17g745197v5"/>
</dbReference>
<accession>A0A2K3CS09</accession>
<evidence type="ECO:0000313" key="2">
    <source>
        <dbReference type="EMBL" id="PNW71067.1"/>
    </source>
</evidence>
<reference evidence="2 3" key="1">
    <citation type="journal article" date="2007" name="Science">
        <title>The Chlamydomonas genome reveals the evolution of key animal and plant functions.</title>
        <authorList>
            <person name="Merchant S.S."/>
            <person name="Prochnik S.E."/>
            <person name="Vallon O."/>
            <person name="Harris E.H."/>
            <person name="Karpowicz S.J."/>
            <person name="Witman G.B."/>
            <person name="Terry A."/>
            <person name="Salamov A."/>
            <person name="Fritz-Laylin L.K."/>
            <person name="Marechal-Drouard L."/>
            <person name="Marshall W.F."/>
            <person name="Qu L.H."/>
            <person name="Nelson D.R."/>
            <person name="Sanderfoot A.A."/>
            <person name="Spalding M.H."/>
            <person name="Kapitonov V.V."/>
            <person name="Ren Q."/>
            <person name="Ferris P."/>
            <person name="Lindquist E."/>
            <person name="Shapiro H."/>
            <person name="Lucas S.M."/>
            <person name="Grimwood J."/>
            <person name="Schmutz J."/>
            <person name="Cardol P."/>
            <person name="Cerutti H."/>
            <person name="Chanfreau G."/>
            <person name="Chen C.L."/>
            <person name="Cognat V."/>
            <person name="Croft M.T."/>
            <person name="Dent R."/>
            <person name="Dutcher S."/>
            <person name="Fernandez E."/>
            <person name="Fukuzawa H."/>
            <person name="Gonzalez-Ballester D."/>
            <person name="Gonzalez-Halphen D."/>
            <person name="Hallmann A."/>
            <person name="Hanikenne M."/>
            <person name="Hippler M."/>
            <person name="Inwood W."/>
            <person name="Jabbari K."/>
            <person name="Kalanon M."/>
            <person name="Kuras R."/>
            <person name="Lefebvre P.A."/>
            <person name="Lemaire S.D."/>
            <person name="Lobanov A.V."/>
            <person name="Lohr M."/>
            <person name="Manuell A."/>
            <person name="Meier I."/>
            <person name="Mets L."/>
            <person name="Mittag M."/>
            <person name="Mittelmeier T."/>
            <person name="Moroney J.V."/>
            <person name="Moseley J."/>
            <person name="Napoli C."/>
            <person name="Nedelcu A.M."/>
            <person name="Niyogi K."/>
            <person name="Novoselov S.V."/>
            <person name="Paulsen I.T."/>
            <person name="Pazour G."/>
            <person name="Purton S."/>
            <person name="Ral J.P."/>
            <person name="Riano-Pachon D.M."/>
            <person name="Riekhof W."/>
            <person name="Rymarquis L."/>
            <person name="Schroda M."/>
            <person name="Stern D."/>
            <person name="Umen J."/>
            <person name="Willows R."/>
            <person name="Wilson N."/>
            <person name="Zimmer S.L."/>
            <person name="Allmer J."/>
            <person name="Balk J."/>
            <person name="Bisova K."/>
            <person name="Chen C.J."/>
            <person name="Elias M."/>
            <person name="Gendler K."/>
            <person name="Hauser C."/>
            <person name="Lamb M.R."/>
            <person name="Ledford H."/>
            <person name="Long J.C."/>
            <person name="Minagawa J."/>
            <person name="Page M.D."/>
            <person name="Pan J."/>
            <person name="Pootakham W."/>
            <person name="Roje S."/>
            <person name="Rose A."/>
            <person name="Stahlberg E."/>
            <person name="Terauchi A.M."/>
            <person name="Yang P."/>
            <person name="Ball S."/>
            <person name="Bowler C."/>
            <person name="Dieckmann C.L."/>
            <person name="Gladyshev V.N."/>
            <person name="Green P."/>
            <person name="Jorgensen R."/>
            <person name="Mayfield S."/>
            <person name="Mueller-Roeber B."/>
            <person name="Rajamani S."/>
            <person name="Sayre R.T."/>
            <person name="Brokstein P."/>
            <person name="Dubchak I."/>
            <person name="Goodstein D."/>
            <person name="Hornick L."/>
            <person name="Huang Y.W."/>
            <person name="Jhaveri J."/>
            <person name="Luo Y."/>
            <person name="Martinez D."/>
            <person name="Ngau W.C."/>
            <person name="Otillar B."/>
            <person name="Poliakov A."/>
            <person name="Porter A."/>
            <person name="Szajkowski L."/>
            <person name="Werner G."/>
            <person name="Zhou K."/>
            <person name="Grigoriev I.V."/>
            <person name="Rokhsar D.S."/>
            <person name="Grossman A.R."/>
        </authorList>
    </citation>
    <scope>NUCLEOTIDE SEQUENCE [LARGE SCALE GENOMIC DNA]</scope>
    <source>
        <strain evidence="3">CC-503</strain>
    </source>
</reference>
<evidence type="ECO:0000256" key="1">
    <source>
        <dbReference type="SAM" id="MobiDB-lite"/>
    </source>
</evidence>
<gene>
    <name evidence="2" type="ORF">CHLRE_17g745197v5</name>
</gene>
<dbReference type="Proteomes" id="UP000006906">
    <property type="component" value="Chromosome 17"/>
</dbReference>
<dbReference type="InParanoid" id="A0A2K3CS09"/>
<dbReference type="KEGG" id="cre:CHLRE_17g745197v5"/>
<feature type="region of interest" description="Disordered" evidence="1">
    <location>
        <begin position="124"/>
        <end position="157"/>
    </location>
</feature>
<keyword evidence="3" id="KW-1185">Reference proteome</keyword>
<protein>
    <submittedName>
        <fullName evidence="2">Uncharacterized protein</fullName>
    </submittedName>
</protein>
<feature type="compositionally biased region" description="Gly residues" evidence="1">
    <location>
        <begin position="145"/>
        <end position="155"/>
    </location>
</feature>
<sequence length="286" mass="28841">MYAVSVCHSLGTAVAVEVADGAAEDSGALLRAVAEPAGVRAGRGGSSSGALGTVSLPLLASLDIPSSLLRPAAEAACAALPSEATAPASPLPAGPCCRCSLPGLDRLTNLCHLTVVTVVRGGSGARRGSSSGIISGSGSSATGSSGEGGGGGGIGSLPPLPYELQHLPYYAGRDEGAGVAGDGSEVVARSRCREGRGTGGGQRIGILEVQVSWYEMAGGGGLERVLRPAAVALLELWASWKSEQLMRRLMADVGGLRPQRLKEMHEEGGDGESGRWCQTTAFSELY</sequence>
<dbReference type="OrthoDB" id="10685529at2759"/>
<evidence type="ECO:0000313" key="3">
    <source>
        <dbReference type="Proteomes" id="UP000006906"/>
    </source>
</evidence>
<dbReference type="RefSeq" id="XP_042915190.1">
    <property type="nucleotide sequence ID" value="XM_043072731.1"/>
</dbReference>